<evidence type="ECO:0000256" key="7">
    <source>
        <dbReference type="ARBA" id="ARBA00038326"/>
    </source>
</evidence>
<evidence type="ECO:0000256" key="4">
    <source>
        <dbReference type="ARBA" id="ARBA00022833"/>
    </source>
</evidence>
<evidence type="ECO:0000256" key="10">
    <source>
        <dbReference type="ARBA" id="ARBA00041760"/>
    </source>
</evidence>
<keyword evidence="15" id="KW-1185">Reference proteome</keyword>
<reference evidence="14" key="1">
    <citation type="submission" date="2021-09" db="EMBL/GenBank/DDBJ databases">
        <authorList>
            <person name="Martin H S."/>
        </authorList>
    </citation>
    <scope>NUCLEOTIDE SEQUENCE</scope>
</reference>
<sequence length="367" mass="41581">MVHYSSSYINKITEDCINLYQNIPKNGKPIENEWTVLSCVIEVDKISKNNKIVALGTGSKCIGATKMSPLGNILNDSHAEVIARRGFLLYLYKNILDTINEKSSIFIRENEKFKLKDNIEYLFYSSQMPCGDASIIPKSGEQDDYGDLIINNKRAANIDICEIESKKVKTDIHRTGAKCLTHSNQDPKEPGDKYHLIGQVRTKPGRGDRTLSVSCSDKIARWIHLGIQGALLSLILHEPIYIKCFIFGSRTPFSKDTLHRALIYRDNEDVLERIQIIPEFHNSSIVFPHIRTANSIRPAAGSIIYVNINNGEGSVGGLERWTVDRSNYIVVRINLQYKAPRRRSHLDMSRTDPEPTGLRKPLTRLKD</sequence>
<evidence type="ECO:0000259" key="13">
    <source>
        <dbReference type="PROSITE" id="PS50141"/>
    </source>
</evidence>
<proteinExistence type="inferred from homology"/>
<dbReference type="AlphaFoldDB" id="A0A8J2VQ44"/>
<dbReference type="InterPro" id="IPR002466">
    <property type="entry name" value="A_deamin"/>
</dbReference>
<keyword evidence="3" id="KW-0378">Hydrolase</keyword>
<dbReference type="PROSITE" id="PS50141">
    <property type="entry name" value="A_DEAMIN_EDITASE"/>
    <property type="match status" value="1"/>
</dbReference>
<dbReference type="EC" id="3.5.4.34" evidence="8"/>
<dbReference type="Proteomes" id="UP000789524">
    <property type="component" value="Unassembled WGS sequence"/>
</dbReference>
<feature type="region of interest" description="Disordered" evidence="12">
    <location>
        <begin position="342"/>
        <end position="367"/>
    </location>
</feature>
<name>A0A8J2VQ44_9NEOP</name>
<evidence type="ECO:0000256" key="8">
    <source>
        <dbReference type="ARBA" id="ARBA00038940"/>
    </source>
</evidence>
<evidence type="ECO:0000256" key="9">
    <source>
        <dbReference type="ARBA" id="ARBA00040502"/>
    </source>
</evidence>
<dbReference type="OrthoDB" id="10268011at2759"/>
<accession>A0A8J2VQ44</accession>
<gene>
    <name evidence="14" type="ORF">DCHRY22_LOCUS1490</name>
</gene>
<dbReference type="Pfam" id="PF02137">
    <property type="entry name" value="A_deamin"/>
    <property type="match status" value="1"/>
</dbReference>
<evidence type="ECO:0000256" key="12">
    <source>
        <dbReference type="SAM" id="MobiDB-lite"/>
    </source>
</evidence>
<keyword evidence="2" id="KW-0479">Metal-binding</keyword>
<dbReference type="PANTHER" id="PTHR46516">
    <property type="entry name" value="TRNA-SPECIFIC ADENOSINE DEAMINASE 1"/>
    <property type="match status" value="1"/>
</dbReference>
<evidence type="ECO:0000313" key="14">
    <source>
        <dbReference type="EMBL" id="CAG9559671.1"/>
    </source>
</evidence>
<dbReference type="EMBL" id="CAKASE010000044">
    <property type="protein sequence ID" value="CAG9559671.1"/>
    <property type="molecule type" value="Genomic_DNA"/>
</dbReference>
<organism evidence="14 15">
    <name type="scientific">Danaus chrysippus</name>
    <name type="common">African queen</name>
    <dbReference type="NCBI Taxonomy" id="151541"/>
    <lineage>
        <taxon>Eukaryota</taxon>
        <taxon>Metazoa</taxon>
        <taxon>Ecdysozoa</taxon>
        <taxon>Arthropoda</taxon>
        <taxon>Hexapoda</taxon>
        <taxon>Insecta</taxon>
        <taxon>Pterygota</taxon>
        <taxon>Neoptera</taxon>
        <taxon>Endopterygota</taxon>
        <taxon>Lepidoptera</taxon>
        <taxon>Glossata</taxon>
        <taxon>Ditrysia</taxon>
        <taxon>Papilionoidea</taxon>
        <taxon>Nymphalidae</taxon>
        <taxon>Danainae</taxon>
        <taxon>Danaini</taxon>
        <taxon>Danaina</taxon>
        <taxon>Danaus</taxon>
        <taxon>Anosia</taxon>
    </lineage>
</organism>
<dbReference type="GO" id="GO:0008033">
    <property type="term" value="P:tRNA processing"/>
    <property type="evidence" value="ECO:0007669"/>
    <property type="project" value="UniProtKB-KW"/>
</dbReference>
<comment type="caution">
    <text evidence="14">The sequence shown here is derived from an EMBL/GenBank/DDBJ whole genome shotgun (WGS) entry which is preliminary data.</text>
</comment>
<dbReference type="GO" id="GO:0043829">
    <property type="term" value="F:tRNA-specific adenosine-37 deaminase activity"/>
    <property type="evidence" value="ECO:0007669"/>
    <property type="project" value="UniProtKB-EC"/>
</dbReference>
<keyword evidence="1" id="KW-0819">tRNA processing</keyword>
<dbReference type="PANTHER" id="PTHR46516:SF1">
    <property type="entry name" value="TRNA-SPECIFIC ADENOSINE DEAMINASE 1"/>
    <property type="match status" value="1"/>
</dbReference>
<keyword evidence="4" id="KW-0862">Zinc</keyword>
<dbReference type="GO" id="GO:0046872">
    <property type="term" value="F:metal ion binding"/>
    <property type="evidence" value="ECO:0007669"/>
    <property type="project" value="UniProtKB-KW"/>
</dbReference>
<evidence type="ECO:0000256" key="5">
    <source>
        <dbReference type="ARBA" id="ARBA00037026"/>
    </source>
</evidence>
<comment type="catalytic activity">
    <reaction evidence="11">
        <text>adenosine(37) in tRNA(Ala) + H2O + H(+) = inosine(37) in tRNA(Ala) + NH4(+)</text>
        <dbReference type="Rhea" id="RHEA:50968"/>
        <dbReference type="Rhea" id="RHEA-COMP:12855"/>
        <dbReference type="Rhea" id="RHEA-COMP:12856"/>
        <dbReference type="ChEBI" id="CHEBI:15377"/>
        <dbReference type="ChEBI" id="CHEBI:15378"/>
        <dbReference type="ChEBI" id="CHEBI:28938"/>
        <dbReference type="ChEBI" id="CHEBI:74411"/>
        <dbReference type="ChEBI" id="CHEBI:82852"/>
        <dbReference type="EC" id="3.5.4.34"/>
    </reaction>
</comment>
<evidence type="ECO:0000256" key="6">
    <source>
        <dbReference type="ARBA" id="ARBA00037784"/>
    </source>
</evidence>
<protein>
    <recommendedName>
        <fullName evidence="9">tRNA-specific adenosine deaminase 1</fullName>
        <ecNumber evidence="8">3.5.4.34</ecNumber>
    </recommendedName>
    <alternativeName>
        <fullName evidence="10">tRNA-specific adenosine-37 deaminase</fullName>
    </alternativeName>
</protein>
<feature type="domain" description="A to I editase" evidence="13">
    <location>
        <begin position="54"/>
        <end position="319"/>
    </location>
</feature>
<evidence type="ECO:0000256" key="1">
    <source>
        <dbReference type="ARBA" id="ARBA00022694"/>
    </source>
</evidence>
<comment type="cofactor">
    <cofactor evidence="5">
        <name>1D-myo-inositol hexakisphosphate</name>
        <dbReference type="ChEBI" id="CHEBI:58130"/>
    </cofactor>
</comment>
<dbReference type="GO" id="GO:0003723">
    <property type="term" value="F:RNA binding"/>
    <property type="evidence" value="ECO:0007669"/>
    <property type="project" value="InterPro"/>
</dbReference>
<evidence type="ECO:0000256" key="2">
    <source>
        <dbReference type="ARBA" id="ARBA00022723"/>
    </source>
</evidence>
<evidence type="ECO:0000256" key="3">
    <source>
        <dbReference type="ARBA" id="ARBA00022801"/>
    </source>
</evidence>
<comment type="function">
    <text evidence="6">Specifically deaminates adenosine-37 to inosine in tRNA-Ala.</text>
</comment>
<evidence type="ECO:0000256" key="11">
    <source>
        <dbReference type="ARBA" id="ARBA00047635"/>
    </source>
</evidence>
<dbReference type="SMART" id="SM00552">
    <property type="entry name" value="ADEAMc"/>
    <property type="match status" value="1"/>
</dbReference>
<comment type="similarity">
    <text evidence="7">Belongs to the ADAT1 family.</text>
</comment>
<evidence type="ECO:0000313" key="15">
    <source>
        <dbReference type="Proteomes" id="UP000789524"/>
    </source>
</evidence>